<accession>A0A256FU94</accession>
<keyword evidence="2" id="KW-1185">Reference proteome</keyword>
<dbReference type="AlphaFoldDB" id="A0A256FU94"/>
<comment type="caution">
    <text evidence="1">The sequence shown here is derived from an EMBL/GenBank/DDBJ whole genome shotgun (WGS) entry which is preliminary data.</text>
</comment>
<name>A0A256FU94_9HYPH</name>
<protein>
    <submittedName>
        <fullName evidence="1">Putative taurine dehydrogenase large subunit TauY domain protein</fullName>
    </submittedName>
</protein>
<gene>
    <name evidence="1" type="ORF">CEV32_3276</name>
</gene>
<organism evidence="1 2">
    <name type="scientific">Brucella rhizosphaerae</name>
    <dbReference type="NCBI Taxonomy" id="571254"/>
    <lineage>
        <taxon>Bacteria</taxon>
        <taxon>Pseudomonadati</taxon>
        <taxon>Pseudomonadota</taxon>
        <taxon>Alphaproteobacteria</taxon>
        <taxon>Hyphomicrobiales</taxon>
        <taxon>Brucellaceae</taxon>
        <taxon>Brucella/Ochrobactrum group</taxon>
        <taxon>Brucella</taxon>
    </lineage>
</organism>
<dbReference type="EMBL" id="NNRK01000012">
    <property type="protein sequence ID" value="OYR18393.1"/>
    <property type="molecule type" value="Genomic_DNA"/>
</dbReference>
<dbReference type="Proteomes" id="UP000216345">
    <property type="component" value="Unassembled WGS sequence"/>
</dbReference>
<sequence length="37" mass="4110">MKLSSSRSLSVKGRVTIEFDSIGINRWRVSAFIPGDV</sequence>
<evidence type="ECO:0000313" key="1">
    <source>
        <dbReference type="EMBL" id="OYR18393.1"/>
    </source>
</evidence>
<proteinExistence type="predicted"/>
<evidence type="ECO:0000313" key="2">
    <source>
        <dbReference type="Proteomes" id="UP000216345"/>
    </source>
</evidence>
<reference evidence="1 2" key="1">
    <citation type="submission" date="2017-07" db="EMBL/GenBank/DDBJ databases">
        <title>Phylogenetic study on the rhizospheric bacterium Ochrobactrum sp. A44.</title>
        <authorList>
            <person name="Krzyzanowska D.M."/>
            <person name="Ossowicki A."/>
            <person name="Rajewska M."/>
            <person name="Maciag T."/>
            <person name="Kaczynski Z."/>
            <person name="Czerwicka M."/>
            <person name="Jafra S."/>
        </authorList>
    </citation>
    <scope>NUCLEOTIDE SEQUENCE [LARGE SCALE GENOMIC DNA]</scope>
    <source>
        <strain evidence="1 2">PR17</strain>
    </source>
</reference>